<dbReference type="Pfam" id="PF00491">
    <property type="entry name" value="Arginase"/>
    <property type="match status" value="1"/>
</dbReference>
<evidence type="ECO:0000256" key="2">
    <source>
        <dbReference type="ARBA" id="ARBA00022801"/>
    </source>
</evidence>
<feature type="binding site" evidence="5">
    <location>
        <position position="246"/>
    </location>
    <ligand>
        <name>Mn(2+)</name>
        <dbReference type="ChEBI" id="CHEBI:29035"/>
        <label>1</label>
    </ligand>
</feature>
<evidence type="ECO:0000256" key="5">
    <source>
        <dbReference type="PIRSR" id="PIRSR036979-1"/>
    </source>
</evidence>
<dbReference type="PANTHER" id="PTHR11358:SF35">
    <property type="entry name" value="FORMIMIDOYLGLUTAMASE"/>
    <property type="match status" value="1"/>
</dbReference>
<dbReference type="Gene3D" id="3.40.800.10">
    <property type="entry name" value="Ureohydrolase domain"/>
    <property type="match status" value="1"/>
</dbReference>
<dbReference type="GO" id="GO:0033389">
    <property type="term" value="P:putrescine biosynthetic process from arginine, via agmatine"/>
    <property type="evidence" value="ECO:0007669"/>
    <property type="project" value="TreeGrafter"/>
</dbReference>
<keyword evidence="9" id="KW-1185">Reference proteome</keyword>
<organism evidence="8 9">
    <name type="scientific">Bacillus mesophilum</name>
    <dbReference type="NCBI Taxonomy" id="1071718"/>
    <lineage>
        <taxon>Bacteria</taxon>
        <taxon>Bacillati</taxon>
        <taxon>Bacillota</taxon>
        <taxon>Bacilli</taxon>
        <taxon>Bacillales</taxon>
        <taxon>Bacillaceae</taxon>
        <taxon>Bacillus</taxon>
    </lineage>
</organism>
<dbReference type="InterPro" id="IPR006035">
    <property type="entry name" value="Ureohydrolase"/>
</dbReference>
<keyword evidence="4 5" id="KW-0464">Manganese</keyword>
<dbReference type="InterPro" id="IPR020855">
    <property type="entry name" value="Ureohydrolase_Mn_BS"/>
</dbReference>
<evidence type="ECO:0000313" key="8">
    <source>
        <dbReference type="EMBL" id="KAB2330345.1"/>
    </source>
</evidence>
<evidence type="ECO:0000256" key="7">
    <source>
        <dbReference type="RuleBase" id="RU003684"/>
    </source>
</evidence>
<dbReference type="PROSITE" id="PS51409">
    <property type="entry name" value="ARGINASE_2"/>
    <property type="match status" value="1"/>
</dbReference>
<dbReference type="RefSeq" id="WP_151575742.1">
    <property type="nucleotide sequence ID" value="NZ_WBOT01000008.1"/>
</dbReference>
<dbReference type="GO" id="GO:0046872">
    <property type="term" value="F:metal ion binding"/>
    <property type="evidence" value="ECO:0007669"/>
    <property type="project" value="UniProtKB-KW"/>
</dbReference>
<dbReference type="GO" id="GO:0008783">
    <property type="term" value="F:agmatinase activity"/>
    <property type="evidence" value="ECO:0007669"/>
    <property type="project" value="TreeGrafter"/>
</dbReference>
<dbReference type="AlphaFoldDB" id="A0A7V7UW34"/>
<dbReference type="PIRSF" id="PIRSF036979">
    <property type="entry name" value="Arginase"/>
    <property type="match status" value="1"/>
</dbReference>
<dbReference type="OrthoDB" id="9788689at2"/>
<dbReference type="InterPro" id="IPR023696">
    <property type="entry name" value="Ureohydrolase_dom_sf"/>
</dbReference>
<reference evidence="8 9" key="1">
    <citation type="journal article" date="2014" name="Arch. Microbiol.">
        <title>Bacillus mesophilum sp. nov., strain IITR-54T, a novel 4-chlorobiphenyl dechlorinating bacterium.</title>
        <authorList>
            <person name="Manickam N."/>
            <person name="Singh N.K."/>
            <person name="Bajaj A."/>
            <person name="Kumar R.M."/>
            <person name="Kaur G."/>
            <person name="Kaur N."/>
            <person name="Bala M."/>
            <person name="Kumar A."/>
            <person name="Mayilraj S."/>
        </authorList>
    </citation>
    <scope>NUCLEOTIDE SEQUENCE [LARGE SCALE GENOMIC DNA]</scope>
    <source>
        <strain evidence="8 9">IITR-54</strain>
    </source>
</reference>
<accession>A0A7V7UW34</accession>
<dbReference type="GO" id="GO:0006547">
    <property type="term" value="P:L-histidine metabolic process"/>
    <property type="evidence" value="ECO:0007669"/>
    <property type="project" value="UniProtKB-KW"/>
</dbReference>
<evidence type="ECO:0000256" key="6">
    <source>
        <dbReference type="PROSITE-ProRule" id="PRU00742"/>
    </source>
</evidence>
<evidence type="ECO:0000256" key="4">
    <source>
        <dbReference type="ARBA" id="ARBA00023211"/>
    </source>
</evidence>
<feature type="binding site" evidence="5">
    <location>
        <position position="130"/>
    </location>
    <ligand>
        <name>Mn(2+)</name>
        <dbReference type="ChEBI" id="CHEBI:29035"/>
        <label>1</label>
    </ligand>
</feature>
<dbReference type="PROSITE" id="PS01053">
    <property type="entry name" value="ARGINASE_1"/>
    <property type="match status" value="1"/>
</dbReference>
<gene>
    <name evidence="8" type="ORF">F7732_19535</name>
</gene>
<evidence type="ECO:0000256" key="1">
    <source>
        <dbReference type="ARBA" id="ARBA00022723"/>
    </source>
</evidence>
<feature type="binding site" evidence="5">
    <location>
        <position position="156"/>
    </location>
    <ligand>
        <name>Mn(2+)</name>
        <dbReference type="ChEBI" id="CHEBI:29035"/>
        <label>1</label>
    </ligand>
</feature>
<dbReference type="PANTHER" id="PTHR11358">
    <property type="entry name" value="ARGINASE/AGMATINASE"/>
    <property type="match status" value="1"/>
</dbReference>
<evidence type="ECO:0000313" key="9">
    <source>
        <dbReference type="Proteomes" id="UP000441354"/>
    </source>
</evidence>
<comment type="caution">
    <text evidence="8">The sequence shown here is derived from an EMBL/GenBank/DDBJ whole genome shotgun (WGS) entry which is preliminary data.</text>
</comment>
<evidence type="ECO:0000256" key="3">
    <source>
        <dbReference type="ARBA" id="ARBA00022808"/>
    </source>
</evidence>
<comment type="similarity">
    <text evidence="6 7">Belongs to the arginase family.</text>
</comment>
<protein>
    <submittedName>
        <fullName evidence="8">Agmatinase family protein</fullName>
    </submittedName>
</protein>
<sequence>MFNHLTKPVVQYNQEKVDPYVTRLVEWIDQEIKNEVVYDFAFIGVPLSKSSMSFSGAHLNPEAFRQLWGGFTTYNIDNDIDLAALKSVDLGNVKMHITDIKQCHNNIEEALKEVKQQFKKTTLITIGGDHSITYPIIKGLKDDTKAKIGLIHFDAHLDVRDTSFGGRFNGTPVRSLIETETVKGDHIVSIGIRDFANSKAYRDYALEEGITIYTANQVYERGIAPILEESVAALKDKCDEIYVTYDMDVMDQAYVPGAPAIGPGGLNPQDIFYTAAELGKLEEVTGIDIVCNDPSKDFRDVTARVALHIFLNFAKGYYIRKHSAQ</sequence>
<dbReference type="SUPFAM" id="SSF52768">
    <property type="entry name" value="Arginase/deacetylase"/>
    <property type="match status" value="1"/>
</dbReference>
<comment type="cofactor">
    <cofactor evidence="5">
        <name>Mn(2+)</name>
        <dbReference type="ChEBI" id="CHEBI:29035"/>
    </cofactor>
    <text evidence="5">Binds 2 manganese ions per subunit.</text>
</comment>
<feature type="binding site" evidence="5">
    <location>
        <position position="154"/>
    </location>
    <ligand>
        <name>Mn(2+)</name>
        <dbReference type="ChEBI" id="CHEBI:29035"/>
        <label>1</label>
    </ligand>
</feature>
<keyword evidence="3" id="KW-0369">Histidine metabolism</keyword>
<dbReference type="Proteomes" id="UP000441354">
    <property type="component" value="Unassembled WGS sequence"/>
</dbReference>
<dbReference type="EMBL" id="WBOT01000008">
    <property type="protein sequence ID" value="KAB2330345.1"/>
    <property type="molecule type" value="Genomic_DNA"/>
</dbReference>
<keyword evidence="2 7" id="KW-0378">Hydrolase</keyword>
<keyword evidence="1 5" id="KW-0479">Metal-binding</keyword>
<dbReference type="CDD" id="cd09990">
    <property type="entry name" value="Agmatinase-like"/>
    <property type="match status" value="1"/>
</dbReference>
<dbReference type="PRINTS" id="PR00116">
    <property type="entry name" value="ARGINASE"/>
</dbReference>
<proteinExistence type="inferred from homology"/>
<feature type="binding site" evidence="5">
    <location>
        <position position="248"/>
    </location>
    <ligand>
        <name>Mn(2+)</name>
        <dbReference type="ChEBI" id="CHEBI:29035"/>
        <label>1</label>
    </ligand>
</feature>
<name>A0A7V7UW34_9BACI</name>
<feature type="binding site" evidence="5">
    <location>
        <position position="158"/>
    </location>
    <ligand>
        <name>Mn(2+)</name>
        <dbReference type="ChEBI" id="CHEBI:29035"/>
        <label>1</label>
    </ligand>
</feature>